<sequence>MSKLFARIRPALSRPTAPLRRIGRATGALVLAGLVLPASASAQEQENFAFDITYGPLTVARISVASREGGNSYAVAADIRATGLAAAFARVNFTMNAQGYFGSPSLHATSYRETVDTGQRQSSVDMVWQSGTPVIRSQVAGTGSATPVPPSRGRGAVDPLTAMYRLARARPEGELCNWNASIYDGARLAAVALGPPSRQGDMITCNATHRRLEGFPADDLGRFPAFNFTATFRPAGDGLWHLTEVASATIYGTVRMERRN</sequence>
<comment type="caution">
    <text evidence="1">The sequence shown here is derived from an EMBL/GenBank/DDBJ whole genome shotgun (WGS) entry which is preliminary data.</text>
</comment>
<protein>
    <submittedName>
        <fullName evidence="1">DUF3108 domain-containing protein</fullName>
    </submittedName>
</protein>
<proteinExistence type="predicted"/>
<dbReference type="EMBL" id="BAABHW010000002">
    <property type="protein sequence ID" value="GAA5072739.1"/>
    <property type="molecule type" value="Genomic_DNA"/>
</dbReference>
<reference evidence="2" key="1">
    <citation type="journal article" date="2019" name="Int. J. Syst. Evol. Microbiol.">
        <title>The Global Catalogue of Microorganisms (GCM) 10K type strain sequencing project: providing services to taxonomists for standard genome sequencing and annotation.</title>
        <authorList>
            <consortium name="The Broad Institute Genomics Platform"/>
            <consortium name="The Broad Institute Genome Sequencing Center for Infectious Disease"/>
            <person name="Wu L."/>
            <person name="Ma J."/>
        </authorList>
    </citation>
    <scope>NUCLEOTIDE SEQUENCE [LARGE SCALE GENOMIC DNA]</scope>
    <source>
        <strain evidence="2">JCM 18015</strain>
    </source>
</reference>
<dbReference type="Proteomes" id="UP001499910">
    <property type="component" value="Unassembled WGS sequence"/>
</dbReference>
<name>A0ABP9L8N3_9RHOB</name>
<accession>A0ABP9L8N3</accession>
<evidence type="ECO:0000313" key="1">
    <source>
        <dbReference type="EMBL" id="GAA5072739.1"/>
    </source>
</evidence>
<keyword evidence="2" id="KW-1185">Reference proteome</keyword>
<organism evidence="1 2">
    <name type="scientific">[Roseibacterium] beibuensis</name>
    <dbReference type="NCBI Taxonomy" id="1193142"/>
    <lineage>
        <taxon>Bacteria</taxon>
        <taxon>Pseudomonadati</taxon>
        <taxon>Pseudomonadota</taxon>
        <taxon>Alphaproteobacteria</taxon>
        <taxon>Rhodobacterales</taxon>
        <taxon>Roseobacteraceae</taxon>
        <taxon>Roseicyclus</taxon>
    </lineage>
</organism>
<dbReference type="RefSeq" id="WP_259550329.1">
    <property type="nucleotide sequence ID" value="NZ_BAABHW010000002.1"/>
</dbReference>
<gene>
    <name evidence="1" type="ORF">GCM10023209_17840</name>
</gene>
<evidence type="ECO:0000313" key="2">
    <source>
        <dbReference type="Proteomes" id="UP001499910"/>
    </source>
</evidence>